<comment type="caution">
    <text evidence="1">The sequence shown here is derived from an EMBL/GenBank/DDBJ whole genome shotgun (WGS) entry which is preliminary data.</text>
</comment>
<accession>A0A397V097</accession>
<dbReference type="AlphaFoldDB" id="A0A397V097"/>
<dbReference type="Proteomes" id="UP000266673">
    <property type="component" value="Unassembled WGS sequence"/>
</dbReference>
<dbReference type="OrthoDB" id="2431762at2759"/>
<reference evidence="1 2" key="1">
    <citation type="submission" date="2018-06" db="EMBL/GenBank/DDBJ databases">
        <title>Comparative genomics reveals the genomic features of Rhizophagus irregularis, R. cerebriforme, R. diaphanum and Gigaspora rosea, and their symbiotic lifestyle signature.</title>
        <authorList>
            <person name="Morin E."/>
            <person name="San Clemente H."/>
            <person name="Chen E.C.H."/>
            <person name="De La Providencia I."/>
            <person name="Hainaut M."/>
            <person name="Kuo A."/>
            <person name="Kohler A."/>
            <person name="Murat C."/>
            <person name="Tang N."/>
            <person name="Roy S."/>
            <person name="Loubradou J."/>
            <person name="Henrissat B."/>
            <person name="Grigoriev I.V."/>
            <person name="Corradi N."/>
            <person name="Roux C."/>
            <person name="Martin F.M."/>
        </authorList>
    </citation>
    <scope>NUCLEOTIDE SEQUENCE [LARGE SCALE GENOMIC DNA]</scope>
    <source>
        <strain evidence="1 2">DAOM 194757</strain>
    </source>
</reference>
<evidence type="ECO:0000313" key="1">
    <source>
        <dbReference type="EMBL" id="RIB15301.1"/>
    </source>
</evidence>
<name>A0A397V097_9GLOM</name>
<dbReference type="EMBL" id="QKWP01000755">
    <property type="protein sequence ID" value="RIB15301.1"/>
    <property type="molecule type" value="Genomic_DNA"/>
</dbReference>
<sequence length="222" mass="26272">MLFLPYSIPYTHIEKKNEIRTLKRSQNNRKINLPETIKAKDLTLWKANIPYTEEDIRWEDLILEDNKEIRLQKLLPIRKVSDVFVESQWFPCHIKGGTDFILVDECCAKNKMLSDPSLMHLSLMHLSPTYNHLQCVHLQRTYRQRTDLQLSGIREVIELKKQFDHISYQQSILEMVAADMLVGDEIKVFAVLTDMSNWTIYWLDEYKRIMLSMQAIARKLSS</sequence>
<keyword evidence="2" id="KW-1185">Reference proteome</keyword>
<gene>
    <name evidence="1" type="ORF">C2G38_2192722</name>
</gene>
<evidence type="ECO:0000313" key="2">
    <source>
        <dbReference type="Proteomes" id="UP000266673"/>
    </source>
</evidence>
<organism evidence="1 2">
    <name type="scientific">Gigaspora rosea</name>
    <dbReference type="NCBI Taxonomy" id="44941"/>
    <lineage>
        <taxon>Eukaryota</taxon>
        <taxon>Fungi</taxon>
        <taxon>Fungi incertae sedis</taxon>
        <taxon>Mucoromycota</taxon>
        <taxon>Glomeromycotina</taxon>
        <taxon>Glomeromycetes</taxon>
        <taxon>Diversisporales</taxon>
        <taxon>Gigasporaceae</taxon>
        <taxon>Gigaspora</taxon>
    </lineage>
</organism>
<protein>
    <submittedName>
        <fullName evidence="1">Uncharacterized protein</fullName>
    </submittedName>
</protein>
<proteinExistence type="predicted"/>